<reference evidence="1" key="1">
    <citation type="submission" date="2013-12" db="EMBL/GenBank/DDBJ databases">
        <authorList>
            <person name="Linke B."/>
        </authorList>
    </citation>
    <scope>NUCLEOTIDE SEQUENCE [LARGE SCALE GENOMIC DNA]</scope>
    <source>
        <strain evidence="1">CRIB-18</strain>
    </source>
</reference>
<evidence type="ECO:0000313" key="1">
    <source>
        <dbReference type="EMBL" id="CDR33642.1"/>
    </source>
</evidence>
<dbReference type="STRING" id="1437425.CSEC_0813"/>
<organism evidence="1 2">
    <name type="scientific">Candidatus Criblamydia sequanensis CRIB-18</name>
    <dbReference type="NCBI Taxonomy" id="1437425"/>
    <lineage>
        <taxon>Bacteria</taxon>
        <taxon>Pseudomonadati</taxon>
        <taxon>Chlamydiota</taxon>
        <taxon>Chlamydiia</taxon>
        <taxon>Parachlamydiales</taxon>
        <taxon>Candidatus Criblamydiaceae</taxon>
        <taxon>Candidatus Criblamydia</taxon>
    </lineage>
</organism>
<evidence type="ECO:0000313" key="2">
    <source>
        <dbReference type="Proteomes" id="UP000031552"/>
    </source>
</evidence>
<reference evidence="1" key="2">
    <citation type="submission" date="2014-09" db="EMBL/GenBank/DDBJ databases">
        <title>Criblamydia sequanensis harbors a mega-plasmid encoding arsenite resistance.</title>
        <authorList>
            <person name="Bertelli C."/>
            <person name="Goesmann A."/>
            <person name="Greub G."/>
        </authorList>
    </citation>
    <scope>NUCLEOTIDE SEQUENCE [LARGE SCALE GENOMIC DNA]</scope>
    <source>
        <strain evidence="1">CRIB-18</strain>
    </source>
</reference>
<dbReference type="Proteomes" id="UP000031552">
    <property type="component" value="Unassembled WGS sequence"/>
</dbReference>
<dbReference type="AlphaFoldDB" id="A0A090CYJ1"/>
<comment type="caution">
    <text evidence="1">The sequence shown here is derived from an EMBL/GenBank/DDBJ whole genome shotgun (WGS) entry which is preliminary data.</text>
</comment>
<keyword evidence="2" id="KW-1185">Reference proteome</keyword>
<dbReference type="RefSeq" id="WP_041017091.1">
    <property type="nucleotide sequence ID" value="NZ_CCEJ010000003.1"/>
</dbReference>
<proteinExistence type="predicted"/>
<accession>A0A090CYJ1</accession>
<gene>
    <name evidence="1" type="ORF">CSEC_0813</name>
</gene>
<name>A0A090CYJ1_9BACT</name>
<protein>
    <submittedName>
        <fullName evidence="1">Uncharacterized protein</fullName>
    </submittedName>
</protein>
<sequence>MSSVIGSNKVVVPYKDLERQINDLNENNAYVTRAEPVDIHEEKSEWKIYWRTSSFIETRKDEAEESQNFQPLTDRNFSLINESKEEYFDLGEGKSPRSIKNSNKISYFVRQIFKRVYT</sequence>
<dbReference type="EMBL" id="CCEJ010000003">
    <property type="protein sequence ID" value="CDR33642.1"/>
    <property type="molecule type" value="Genomic_DNA"/>
</dbReference>